<keyword evidence="3" id="KW-1185">Reference proteome</keyword>
<protein>
    <submittedName>
        <fullName evidence="2">Amidohydrolase</fullName>
        <ecNumber evidence="2">3.5.-.-</ecNumber>
    </submittedName>
</protein>
<dbReference type="RefSeq" id="WP_413779400.1">
    <property type="nucleotide sequence ID" value="NZ_JAUOZS010000001.1"/>
</dbReference>
<dbReference type="InterPro" id="IPR033932">
    <property type="entry name" value="YtcJ-like"/>
</dbReference>
<dbReference type="PANTHER" id="PTHR22642">
    <property type="entry name" value="IMIDAZOLONEPROPIONASE"/>
    <property type="match status" value="1"/>
</dbReference>
<reference evidence="2 3" key="1">
    <citation type="submission" date="2023-07" db="EMBL/GenBank/DDBJ databases">
        <title>The novel representative of Negativicutes class, Anaeroselena agilis gen. nov. sp. nov.</title>
        <authorList>
            <person name="Prokofeva M.I."/>
            <person name="Elcheninov A.G."/>
            <person name="Klyukina A."/>
            <person name="Kublanov I.V."/>
            <person name="Frolov E.N."/>
            <person name="Podosokorskaya O.A."/>
        </authorList>
    </citation>
    <scope>NUCLEOTIDE SEQUENCE [LARGE SCALE GENOMIC DNA]</scope>
    <source>
        <strain evidence="2 3">4137-cl</strain>
    </source>
</reference>
<keyword evidence="2" id="KW-0378">Hydrolase</keyword>
<dbReference type="Gene3D" id="2.30.40.10">
    <property type="entry name" value="Urease, subunit C, domain 1"/>
    <property type="match status" value="1"/>
</dbReference>
<gene>
    <name evidence="2" type="ORF">Q4T40_06425</name>
</gene>
<dbReference type="PANTHER" id="PTHR22642:SF2">
    <property type="entry name" value="PROTEIN LONG AFTER FAR-RED 3"/>
    <property type="match status" value="1"/>
</dbReference>
<organism evidence="2 3">
    <name type="scientific">Anaeroselena agilis</name>
    <dbReference type="NCBI Taxonomy" id="3063788"/>
    <lineage>
        <taxon>Bacteria</taxon>
        <taxon>Bacillati</taxon>
        <taxon>Bacillota</taxon>
        <taxon>Negativicutes</taxon>
        <taxon>Acetonemataceae</taxon>
        <taxon>Anaeroselena</taxon>
    </lineage>
</organism>
<dbReference type="InterPro" id="IPR011059">
    <property type="entry name" value="Metal-dep_hydrolase_composite"/>
</dbReference>
<evidence type="ECO:0000313" key="3">
    <source>
        <dbReference type="Proteomes" id="UP001254848"/>
    </source>
</evidence>
<dbReference type="Proteomes" id="UP001254848">
    <property type="component" value="Unassembled WGS sequence"/>
</dbReference>
<dbReference type="InterPro" id="IPR013108">
    <property type="entry name" value="Amidohydro_3"/>
</dbReference>
<evidence type="ECO:0000259" key="1">
    <source>
        <dbReference type="Pfam" id="PF07969"/>
    </source>
</evidence>
<dbReference type="EMBL" id="JAUOZS010000001">
    <property type="protein sequence ID" value="MDT8900868.1"/>
    <property type="molecule type" value="Genomic_DNA"/>
</dbReference>
<feature type="domain" description="Amidohydrolase 3" evidence="1">
    <location>
        <begin position="51"/>
        <end position="527"/>
    </location>
</feature>
<dbReference type="Gene3D" id="3.20.20.140">
    <property type="entry name" value="Metal-dependent hydrolases"/>
    <property type="match status" value="1"/>
</dbReference>
<dbReference type="SUPFAM" id="SSF51338">
    <property type="entry name" value="Composite domain of metallo-dependent hydrolases"/>
    <property type="match status" value="1"/>
</dbReference>
<dbReference type="Pfam" id="PF07969">
    <property type="entry name" value="Amidohydro_3"/>
    <property type="match status" value="1"/>
</dbReference>
<name>A0ABU3NVL2_9FIRM</name>
<dbReference type="InterPro" id="IPR032466">
    <property type="entry name" value="Metal_Hydrolase"/>
</dbReference>
<dbReference type="SUPFAM" id="SSF51556">
    <property type="entry name" value="Metallo-dependent hydrolases"/>
    <property type="match status" value="1"/>
</dbReference>
<dbReference type="CDD" id="cd01300">
    <property type="entry name" value="YtcJ_like"/>
    <property type="match status" value="1"/>
</dbReference>
<dbReference type="Gene3D" id="3.10.310.70">
    <property type="match status" value="1"/>
</dbReference>
<evidence type="ECO:0000313" key="2">
    <source>
        <dbReference type="EMBL" id="MDT8900868.1"/>
    </source>
</evidence>
<dbReference type="EC" id="3.5.-.-" evidence="2"/>
<sequence>MAHVSLIILNAAVWTGLRSPGRCQAIAVSDDRIVATGSNADISSLAETGTKVINAGGKLVLPGFNDSHAHLLLGGRQLMAADLRNANNRDELAAMVASASRLLPRGRWLTGGNWDNSKWADQRLPVKEDIDPFTPTTPVFVTRSDLHMGLANSAALAAAGITAGTPEPSGGAIMRHPVTGEPTGILKDAALELVRQAIPSPSIDESLVAVGKASELAASLGVTSLQDMAVGKEWESWDVFQTYHRRHSLTVRLSLHMPLADWVKTKALPTGAQDAWLRLSGVKAFVDGSLGSSTALFFAPYDDEPDNNGLLMHPVAELCEQLNDADITGLQAAVHAIGDKANNILLNIFSEVAARNGRRDRRFRVEHAQHLSAGDIDRIAALGAIASVQPSHVIDDGRWAERRIGPERAKFAYPFRSLTDAGVMLAFGSDWPVASLNPLEGIQAAVTRKLDDGQSWHPEQRITVEEAVKAYTANAAFAEFAENEKGTLSPGMLADFIVLSRDIFTIPPDEIATVQVVCTVCGGRVIYEK</sequence>
<proteinExistence type="predicted"/>
<comment type="caution">
    <text evidence="2">The sequence shown here is derived from an EMBL/GenBank/DDBJ whole genome shotgun (WGS) entry which is preliminary data.</text>
</comment>
<dbReference type="GO" id="GO:0016787">
    <property type="term" value="F:hydrolase activity"/>
    <property type="evidence" value="ECO:0007669"/>
    <property type="project" value="UniProtKB-KW"/>
</dbReference>
<accession>A0ABU3NVL2</accession>